<proteinExistence type="predicted"/>
<feature type="transmembrane region" description="Helical" evidence="1">
    <location>
        <begin position="607"/>
        <end position="631"/>
    </location>
</feature>
<evidence type="ECO:0000313" key="3">
    <source>
        <dbReference type="Proteomes" id="UP000664132"/>
    </source>
</evidence>
<accession>A0A8H7T1B7</accession>
<feature type="transmembrane region" description="Helical" evidence="1">
    <location>
        <begin position="178"/>
        <end position="202"/>
    </location>
</feature>
<sequence length="713" mass="78347">MASQRKLDTEFSVHDAISPISPLSSWTISMFSDHYAASEKYSPYSDKLSPQSLLQAKPWPSRPQKLHKGLGGYRWWESTVDVIMILIPLPFFILGAAVIAVNGKVVEGRELDILQQSIKGATTLFPISFAAITGRAAVKYATWKLEQGTTLGTLEQLMGSRTVASTFVTQVQLRSFNLIGLGLLLVWSLSPIGGQAILHILYTPEKFTTSDANITYFNSRQQSYSAPAGPFQNQWYPGFTVLFGSSLLAPTPVKKSSMDIWGNVKIPYYSSLDSNAPKDKEGWIQVSEANTSLTYSSLFGIPLFGLEFGNTTLNIESSYIELSCSNMSTTPILETPTKELIKTDIISTAGPFVSFENASDHTSWSIGYKGEDVTAVRDSDNSTYMYPQFCPDCLPSNFANVSFPPGMLAFQEYIGFDSATSIFCEPSQIYVESTIFCDRNSGSQHCEVTAQRPSLLPHLPSEITYLSFPQVALGVSALLPNSTPNFGAVNQFQNYLYDPLSQTNIISGSNSLSSDGFSSRLQSVPLKAFGDRLGQMLNAYIYSSMWNATTYITGASFTGIENNLVGGNNASFIPADIADLTAMIQNRTAAFTVSAAQINESQVYFAFFPWLITFLISNFVMLLAAIVGVYYSRRTIVPDYLGFVSSLAKESPFIRMPDVGVNMDGMDKARMVKEMKVRLGDVSDIENGKAQVGRLAFARMEETSPVKKGRLYV</sequence>
<name>A0A8H7T1B7_9HELO</name>
<dbReference type="EMBL" id="JAFJYH010000480">
    <property type="protein sequence ID" value="KAG4411412.1"/>
    <property type="molecule type" value="Genomic_DNA"/>
</dbReference>
<evidence type="ECO:0000313" key="2">
    <source>
        <dbReference type="EMBL" id="KAG4411412.1"/>
    </source>
</evidence>
<comment type="caution">
    <text evidence="2">The sequence shown here is derived from an EMBL/GenBank/DDBJ whole genome shotgun (WGS) entry which is preliminary data.</text>
</comment>
<feature type="transmembrane region" description="Helical" evidence="1">
    <location>
        <begin position="82"/>
        <end position="101"/>
    </location>
</feature>
<keyword evidence="1" id="KW-0812">Transmembrane</keyword>
<organism evidence="2 3">
    <name type="scientific">Cadophora malorum</name>
    <dbReference type="NCBI Taxonomy" id="108018"/>
    <lineage>
        <taxon>Eukaryota</taxon>
        <taxon>Fungi</taxon>
        <taxon>Dikarya</taxon>
        <taxon>Ascomycota</taxon>
        <taxon>Pezizomycotina</taxon>
        <taxon>Leotiomycetes</taxon>
        <taxon>Helotiales</taxon>
        <taxon>Ploettnerulaceae</taxon>
        <taxon>Cadophora</taxon>
    </lineage>
</organism>
<dbReference type="AlphaFoldDB" id="A0A8H7T1B7"/>
<gene>
    <name evidence="2" type="ORF">IFR04_015454</name>
</gene>
<evidence type="ECO:0000256" key="1">
    <source>
        <dbReference type="SAM" id="Phobius"/>
    </source>
</evidence>
<keyword evidence="1" id="KW-0472">Membrane</keyword>
<protein>
    <submittedName>
        <fullName evidence="2">Uncharacterized protein</fullName>
    </submittedName>
</protein>
<reference evidence="2" key="1">
    <citation type="submission" date="2021-02" db="EMBL/GenBank/DDBJ databases">
        <title>Genome sequence Cadophora malorum strain M34.</title>
        <authorList>
            <person name="Stefanovic E."/>
            <person name="Vu D."/>
            <person name="Scully C."/>
            <person name="Dijksterhuis J."/>
            <person name="Roader J."/>
            <person name="Houbraken J."/>
        </authorList>
    </citation>
    <scope>NUCLEOTIDE SEQUENCE</scope>
    <source>
        <strain evidence="2">M34</strain>
    </source>
</reference>
<dbReference type="Proteomes" id="UP000664132">
    <property type="component" value="Unassembled WGS sequence"/>
</dbReference>
<dbReference type="OrthoDB" id="3692311at2759"/>
<keyword evidence="1" id="KW-1133">Transmembrane helix</keyword>
<keyword evidence="3" id="KW-1185">Reference proteome</keyword>